<evidence type="ECO:0000313" key="2">
    <source>
        <dbReference type="EMBL" id="EFN85415.1"/>
    </source>
</evidence>
<dbReference type="AlphaFoldDB" id="E2BG13"/>
<feature type="region of interest" description="Disordered" evidence="1">
    <location>
        <begin position="1"/>
        <end position="154"/>
    </location>
</feature>
<proteinExistence type="predicted"/>
<name>E2BG13_HARSA</name>
<organism evidence="3">
    <name type="scientific">Harpegnathos saltator</name>
    <name type="common">Jerdon's jumping ant</name>
    <dbReference type="NCBI Taxonomy" id="610380"/>
    <lineage>
        <taxon>Eukaryota</taxon>
        <taxon>Metazoa</taxon>
        <taxon>Ecdysozoa</taxon>
        <taxon>Arthropoda</taxon>
        <taxon>Hexapoda</taxon>
        <taxon>Insecta</taxon>
        <taxon>Pterygota</taxon>
        <taxon>Neoptera</taxon>
        <taxon>Endopterygota</taxon>
        <taxon>Hymenoptera</taxon>
        <taxon>Apocrita</taxon>
        <taxon>Aculeata</taxon>
        <taxon>Formicoidea</taxon>
        <taxon>Formicidae</taxon>
        <taxon>Ponerinae</taxon>
        <taxon>Ponerini</taxon>
        <taxon>Harpegnathos</taxon>
    </lineage>
</organism>
<feature type="compositionally biased region" description="Polar residues" evidence="1">
    <location>
        <begin position="1"/>
        <end position="11"/>
    </location>
</feature>
<feature type="compositionally biased region" description="Basic and acidic residues" evidence="1">
    <location>
        <begin position="53"/>
        <end position="64"/>
    </location>
</feature>
<protein>
    <submittedName>
        <fullName evidence="2">Uncharacterized protein</fullName>
    </submittedName>
</protein>
<evidence type="ECO:0000256" key="1">
    <source>
        <dbReference type="SAM" id="MobiDB-lite"/>
    </source>
</evidence>
<sequence length="185" mass="20656">MKNHLTINTPQLAKENLRSPEVISSHPWRSGDSPSDKSKISLRKASGSSDRPGLSREGSRRREPQSATTHGRAPASPGARRSNREFALNWRSSAQRRLGESRSDRDQWHKRLREQPRDGLSEKSAGDKDEEDGSESSGELRAPGSDIRVIRPRGNDDDVVAQRLNIVVTSSSRGNIRRGILFRDI</sequence>
<accession>E2BG13</accession>
<evidence type="ECO:0000313" key="3">
    <source>
        <dbReference type="Proteomes" id="UP000008237"/>
    </source>
</evidence>
<reference evidence="2 3" key="1">
    <citation type="journal article" date="2010" name="Science">
        <title>Genomic comparison of the ants Camponotus floridanus and Harpegnathos saltator.</title>
        <authorList>
            <person name="Bonasio R."/>
            <person name="Zhang G."/>
            <person name="Ye C."/>
            <person name="Mutti N.S."/>
            <person name="Fang X."/>
            <person name="Qin N."/>
            <person name="Donahue G."/>
            <person name="Yang P."/>
            <person name="Li Q."/>
            <person name="Li C."/>
            <person name="Zhang P."/>
            <person name="Huang Z."/>
            <person name="Berger S.L."/>
            <person name="Reinberg D."/>
            <person name="Wang J."/>
            <person name="Liebig J."/>
        </authorList>
    </citation>
    <scope>NUCLEOTIDE SEQUENCE [LARGE SCALE GENOMIC DNA]</scope>
    <source>
        <strain evidence="2 3">R22 G/1</strain>
    </source>
</reference>
<gene>
    <name evidence="2" type="ORF">EAI_14630</name>
</gene>
<dbReference type="EMBL" id="GL448096">
    <property type="protein sequence ID" value="EFN85415.1"/>
    <property type="molecule type" value="Genomic_DNA"/>
</dbReference>
<keyword evidence="3" id="KW-1185">Reference proteome</keyword>
<dbReference type="InParanoid" id="E2BG13"/>
<feature type="compositionally biased region" description="Basic and acidic residues" evidence="1">
    <location>
        <begin position="97"/>
        <end position="127"/>
    </location>
</feature>
<dbReference type="Proteomes" id="UP000008237">
    <property type="component" value="Unassembled WGS sequence"/>
</dbReference>